<evidence type="ECO:0000256" key="9">
    <source>
        <dbReference type="ARBA" id="ARBA00022777"/>
    </source>
</evidence>
<evidence type="ECO:0000256" key="14">
    <source>
        <dbReference type="SAM" id="Phobius"/>
    </source>
</evidence>
<dbReference type="GO" id="GO:0005886">
    <property type="term" value="C:plasma membrane"/>
    <property type="evidence" value="ECO:0007669"/>
    <property type="project" value="UniProtKB-SubCell"/>
</dbReference>
<dbReference type="PANTHER" id="PTHR45528:SF1">
    <property type="entry name" value="SENSOR HISTIDINE KINASE CPXA"/>
    <property type="match status" value="1"/>
</dbReference>
<feature type="domain" description="Histidine kinase" evidence="15">
    <location>
        <begin position="274"/>
        <end position="489"/>
    </location>
</feature>
<evidence type="ECO:0000256" key="10">
    <source>
        <dbReference type="ARBA" id="ARBA00022840"/>
    </source>
</evidence>
<keyword evidence="7 14" id="KW-0812">Transmembrane</keyword>
<dbReference type="SUPFAM" id="SSF158472">
    <property type="entry name" value="HAMP domain-like"/>
    <property type="match status" value="1"/>
</dbReference>
<keyword evidence="12" id="KW-0902">Two-component regulatory system</keyword>
<evidence type="ECO:0000256" key="2">
    <source>
        <dbReference type="ARBA" id="ARBA00004651"/>
    </source>
</evidence>
<dbReference type="PANTHER" id="PTHR45528">
    <property type="entry name" value="SENSOR HISTIDINE KINASE CPXA"/>
    <property type="match status" value="1"/>
</dbReference>
<comment type="subcellular location">
    <subcellularLocation>
        <location evidence="2">Cell membrane</location>
        <topology evidence="2">Multi-pass membrane protein</topology>
    </subcellularLocation>
</comment>
<keyword evidence="18" id="KW-1185">Reference proteome</keyword>
<dbReference type="Gene3D" id="3.30.565.10">
    <property type="entry name" value="Histidine kinase-like ATPase, C-terminal domain"/>
    <property type="match status" value="1"/>
</dbReference>
<keyword evidence="10" id="KW-0067">ATP-binding</keyword>
<accession>A0A562JL65</accession>
<dbReference type="Pfam" id="PF02518">
    <property type="entry name" value="HATPase_c"/>
    <property type="match status" value="1"/>
</dbReference>
<dbReference type="Gene3D" id="1.10.287.130">
    <property type="match status" value="1"/>
</dbReference>
<dbReference type="EC" id="2.7.13.3" evidence="3"/>
<dbReference type="PROSITE" id="PS50885">
    <property type="entry name" value="HAMP"/>
    <property type="match status" value="1"/>
</dbReference>
<dbReference type="RefSeq" id="WP_145079709.1">
    <property type="nucleotide sequence ID" value="NZ_DAMBUX010000006.1"/>
</dbReference>
<evidence type="ECO:0000259" key="16">
    <source>
        <dbReference type="PROSITE" id="PS50885"/>
    </source>
</evidence>
<dbReference type="SMART" id="SM00387">
    <property type="entry name" value="HATPase_c"/>
    <property type="match status" value="1"/>
</dbReference>
<dbReference type="CDD" id="cd00082">
    <property type="entry name" value="HisKA"/>
    <property type="match status" value="1"/>
</dbReference>
<keyword evidence="5" id="KW-0597">Phosphoprotein</keyword>
<evidence type="ECO:0000256" key="5">
    <source>
        <dbReference type="ARBA" id="ARBA00022553"/>
    </source>
</evidence>
<dbReference type="SMART" id="SM00304">
    <property type="entry name" value="HAMP"/>
    <property type="match status" value="1"/>
</dbReference>
<evidence type="ECO:0000256" key="11">
    <source>
        <dbReference type="ARBA" id="ARBA00022989"/>
    </source>
</evidence>
<keyword evidence="6" id="KW-0808">Transferase</keyword>
<feature type="transmembrane region" description="Helical" evidence="14">
    <location>
        <begin position="179"/>
        <end position="199"/>
    </location>
</feature>
<dbReference type="InterPro" id="IPR003594">
    <property type="entry name" value="HATPase_dom"/>
</dbReference>
<evidence type="ECO:0000256" key="1">
    <source>
        <dbReference type="ARBA" id="ARBA00000085"/>
    </source>
</evidence>
<dbReference type="SUPFAM" id="SSF55874">
    <property type="entry name" value="ATPase domain of HSP90 chaperone/DNA topoisomerase II/histidine kinase"/>
    <property type="match status" value="1"/>
</dbReference>
<reference evidence="17 18" key="1">
    <citation type="submission" date="2019-07" db="EMBL/GenBank/DDBJ databases">
        <title>Genomic Encyclopedia of Type Strains, Phase I: the one thousand microbial genomes (KMG-I) project.</title>
        <authorList>
            <person name="Kyrpides N."/>
        </authorList>
    </citation>
    <scope>NUCLEOTIDE SEQUENCE [LARGE SCALE GENOMIC DNA]</scope>
    <source>
        <strain evidence="17 18">DSM 13558</strain>
    </source>
</reference>
<dbReference type="InterPro" id="IPR036097">
    <property type="entry name" value="HisK_dim/P_sf"/>
</dbReference>
<comment type="catalytic activity">
    <reaction evidence="1">
        <text>ATP + protein L-histidine = ADP + protein N-phospho-L-histidine.</text>
        <dbReference type="EC" id="2.7.13.3"/>
    </reaction>
</comment>
<dbReference type="Gene3D" id="6.10.340.10">
    <property type="match status" value="1"/>
</dbReference>
<evidence type="ECO:0000256" key="12">
    <source>
        <dbReference type="ARBA" id="ARBA00023012"/>
    </source>
</evidence>
<dbReference type="Proteomes" id="UP000315343">
    <property type="component" value="Unassembled WGS sequence"/>
</dbReference>
<gene>
    <name evidence="17" type="ORF">LY60_00601</name>
</gene>
<keyword evidence="4" id="KW-1003">Cell membrane</keyword>
<evidence type="ECO:0000256" key="13">
    <source>
        <dbReference type="ARBA" id="ARBA00023136"/>
    </source>
</evidence>
<dbReference type="GO" id="GO:0000155">
    <property type="term" value="F:phosphorelay sensor kinase activity"/>
    <property type="evidence" value="ECO:0007669"/>
    <property type="project" value="InterPro"/>
</dbReference>
<dbReference type="InterPro" id="IPR003660">
    <property type="entry name" value="HAMP_dom"/>
</dbReference>
<dbReference type="GO" id="GO:0005524">
    <property type="term" value="F:ATP binding"/>
    <property type="evidence" value="ECO:0007669"/>
    <property type="project" value="UniProtKB-KW"/>
</dbReference>
<dbReference type="PROSITE" id="PS50109">
    <property type="entry name" value="HIS_KIN"/>
    <property type="match status" value="1"/>
</dbReference>
<protein>
    <recommendedName>
        <fullName evidence="3">histidine kinase</fullName>
        <ecNumber evidence="3">2.7.13.3</ecNumber>
    </recommendedName>
</protein>
<dbReference type="Pfam" id="PF00672">
    <property type="entry name" value="HAMP"/>
    <property type="match status" value="1"/>
</dbReference>
<evidence type="ECO:0000256" key="4">
    <source>
        <dbReference type="ARBA" id="ARBA00022475"/>
    </source>
</evidence>
<evidence type="ECO:0000259" key="15">
    <source>
        <dbReference type="PROSITE" id="PS50109"/>
    </source>
</evidence>
<keyword evidence="8" id="KW-0547">Nucleotide-binding</keyword>
<dbReference type="InterPro" id="IPR036890">
    <property type="entry name" value="HATPase_C_sf"/>
</dbReference>
<dbReference type="AlphaFoldDB" id="A0A562JL65"/>
<dbReference type="InterPro" id="IPR003661">
    <property type="entry name" value="HisK_dim/P_dom"/>
</dbReference>
<evidence type="ECO:0000256" key="3">
    <source>
        <dbReference type="ARBA" id="ARBA00012438"/>
    </source>
</evidence>
<dbReference type="InterPro" id="IPR005467">
    <property type="entry name" value="His_kinase_dom"/>
</dbReference>
<dbReference type="SUPFAM" id="SSF47384">
    <property type="entry name" value="Homodimeric domain of signal transducing histidine kinase"/>
    <property type="match status" value="1"/>
</dbReference>
<dbReference type="OrthoDB" id="9762826at2"/>
<dbReference type="Pfam" id="PF00512">
    <property type="entry name" value="HisKA"/>
    <property type="match status" value="1"/>
</dbReference>
<keyword evidence="9 17" id="KW-0418">Kinase</keyword>
<keyword evidence="13 14" id="KW-0472">Membrane</keyword>
<dbReference type="CDD" id="cd06225">
    <property type="entry name" value="HAMP"/>
    <property type="match status" value="1"/>
</dbReference>
<proteinExistence type="predicted"/>
<evidence type="ECO:0000256" key="6">
    <source>
        <dbReference type="ARBA" id="ARBA00022679"/>
    </source>
</evidence>
<keyword evidence="11 14" id="KW-1133">Transmembrane helix</keyword>
<dbReference type="EMBL" id="VLKH01000001">
    <property type="protein sequence ID" value="TWH83979.1"/>
    <property type="molecule type" value="Genomic_DNA"/>
</dbReference>
<feature type="domain" description="HAMP" evidence="16">
    <location>
        <begin position="200"/>
        <end position="252"/>
    </location>
</feature>
<organism evidence="17 18">
    <name type="scientific">Sedimentibacter saalensis</name>
    <dbReference type="NCBI Taxonomy" id="130788"/>
    <lineage>
        <taxon>Bacteria</taxon>
        <taxon>Bacillati</taxon>
        <taxon>Bacillota</taxon>
        <taxon>Tissierellia</taxon>
        <taxon>Sedimentibacter</taxon>
    </lineage>
</organism>
<evidence type="ECO:0000313" key="17">
    <source>
        <dbReference type="EMBL" id="TWH83979.1"/>
    </source>
</evidence>
<name>A0A562JL65_9FIRM</name>
<dbReference type="SMART" id="SM00388">
    <property type="entry name" value="HisKA"/>
    <property type="match status" value="1"/>
</dbReference>
<sequence length="496" mass="56944">MKVKFSLKNKLFLVILCVLVFNVILSAILGNTMFGKLYTNDKIKNLKSGIDSITSLYKSGDKDKIIEEIISYEMQNMTICLFTLDTEDGTGEIEYFSRQKYFSTNPFDNEIVRLIEKLYSDGAFQSLDNNKYFIENSEEENDKRPENISILAKMEDNKYILMQTPKQFIKDISDSAIKYTTYFSIFTLLAGAAIIYVIADKTTKPIRQIQQTADKIANLNFSQRCDVLSKDEIGLLSSSINNMADRLQEYVTKLKDDLIKQEKADKMTKQLIANVSHDFKTPLTLIMSYSEALLDMDDIDEQTKLDYLNIIINEGRKMSEFVQELLKLSQLEGGIIKLEKSNFSINEIIKDAVKKNSIIADEKNLNVEQDICDDSIVFADYFRIEQVFQNLYENAIKYCNDGGTVKVSTLVHENKCRIKVFNTGKHIEDEDIENIFLSFYRADKSRKNMGSYGLGLAIVKAVMDMHGEKYGVGNVDDGVEFWFELENVEMNFEMED</sequence>
<evidence type="ECO:0000256" key="8">
    <source>
        <dbReference type="ARBA" id="ARBA00022741"/>
    </source>
</evidence>
<evidence type="ECO:0000256" key="7">
    <source>
        <dbReference type="ARBA" id="ARBA00022692"/>
    </source>
</evidence>
<evidence type="ECO:0000313" key="18">
    <source>
        <dbReference type="Proteomes" id="UP000315343"/>
    </source>
</evidence>
<dbReference type="InterPro" id="IPR050398">
    <property type="entry name" value="HssS/ArlS-like"/>
</dbReference>
<dbReference type="FunFam" id="1.10.287.130:FF:000001">
    <property type="entry name" value="Two-component sensor histidine kinase"/>
    <property type="match status" value="1"/>
</dbReference>
<comment type="caution">
    <text evidence="17">The sequence shown here is derived from an EMBL/GenBank/DDBJ whole genome shotgun (WGS) entry which is preliminary data.</text>
</comment>